<evidence type="ECO:0000256" key="1">
    <source>
        <dbReference type="SAM" id="Phobius"/>
    </source>
</evidence>
<name>A0ABQ6AX87_9BRAD</name>
<dbReference type="EMBL" id="BSOW01000011">
    <property type="protein sequence ID" value="GLR86799.1"/>
    <property type="molecule type" value="Genomic_DNA"/>
</dbReference>
<keyword evidence="1" id="KW-0472">Membrane</keyword>
<protein>
    <submittedName>
        <fullName evidence="2">Uncharacterized protein</fullName>
    </submittedName>
</protein>
<sequence length="103" mass="11532">MISACWLAVWIACFGFGMAVVYRTGLRIERWSRTLGLVYLVLIGPSVPILAWLAADRIVTVEQASCEELDPAADRLSGMSPSEFRVRCIATQDNSDWLARRKI</sequence>
<gene>
    <name evidence="2" type="ORF">GCM10007857_35100</name>
</gene>
<feature type="transmembrane region" description="Helical" evidence="1">
    <location>
        <begin position="37"/>
        <end position="55"/>
    </location>
</feature>
<accession>A0ABQ6AX87</accession>
<evidence type="ECO:0000313" key="2">
    <source>
        <dbReference type="EMBL" id="GLR86799.1"/>
    </source>
</evidence>
<dbReference type="Proteomes" id="UP001156905">
    <property type="component" value="Unassembled WGS sequence"/>
</dbReference>
<organism evidence="2 3">
    <name type="scientific">Bradyrhizobium iriomotense</name>
    <dbReference type="NCBI Taxonomy" id="441950"/>
    <lineage>
        <taxon>Bacteria</taxon>
        <taxon>Pseudomonadati</taxon>
        <taxon>Pseudomonadota</taxon>
        <taxon>Alphaproteobacteria</taxon>
        <taxon>Hyphomicrobiales</taxon>
        <taxon>Nitrobacteraceae</taxon>
        <taxon>Bradyrhizobium</taxon>
    </lineage>
</organism>
<evidence type="ECO:0000313" key="3">
    <source>
        <dbReference type="Proteomes" id="UP001156905"/>
    </source>
</evidence>
<feature type="transmembrane region" description="Helical" evidence="1">
    <location>
        <begin position="6"/>
        <end position="25"/>
    </location>
</feature>
<comment type="caution">
    <text evidence="2">The sequence shown here is derived from an EMBL/GenBank/DDBJ whole genome shotgun (WGS) entry which is preliminary data.</text>
</comment>
<proteinExistence type="predicted"/>
<keyword evidence="3" id="KW-1185">Reference proteome</keyword>
<keyword evidence="1" id="KW-1133">Transmembrane helix</keyword>
<keyword evidence="1" id="KW-0812">Transmembrane</keyword>
<reference evidence="3" key="1">
    <citation type="journal article" date="2019" name="Int. J. Syst. Evol. Microbiol.">
        <title>The Global Catalogue of Microorganisms (GCM) 10K type strain sequencing project: providing services to taxonomists for standard genome sequencing and annotation.</title>
        <authorList>
            <consortium name="The Broad Institute Genomics Platform"/>
            <consortium name="The Broad Institute Genome Sequencing Center for Infectious Disease"/>
            <person name="Wu L."/>
            <person name="Ma J."/>
        </authorList>
    </citation>
    <scope>NUCLEOTIDE SEQUENCE [LARGE SCALE GENOMIC DNA]</scope>
    <source>
        <strain evidence="3">NBRC 102520</strain>
    </source>
</reference>